<keyword evidence="1" id="KW-0472">Membrane</keyword>
<dbReference type="KEGG" id="dsw:QR90_09520"/>
<evidence type="ECO:0000313" key="3">
    <source>
        <dbReference type="Proteomes" id="UP000030634"/>
    </source>
</evidence>
<dbReference type="HOGENOM" id="CLU_2552648_0_0_0"/>
<feature type="transmembrane region" description="Helical" evidence="1">
    <location>
        <begin position="60"/>
        <end position="77"/>
    </location>
</feature>
<sequence>MDDLPGGLGLLCLLVAGAGWGVQVSRHGVTWAALAVTLLGSVTGLVLTTGAFLRGHDLPLVLGLTGALGAATLMVLSKRDGP</sequence>
<dbReference type="Proteomes" id="UP000030634">
    <property type="component" value="Chromosome"/>
</dbReference>
<accession>A0A0A7KJ93</accession>
<evidence type="ECO:0000256" key="1">
    <source>
        <dbReference type="SAM" id="Phobius"/>
    </source>
</evidence>
<dbReference type="EMBL" id="CP010028">
    <property type="protein sequence ID" value="AIZ45284.1"/>
    <property type="molecule type" value="Genomic_DNA"/>
</dbReference>
<dbReference type="RefSeq" id="WP_039684106.1">
    <property type="nucleotide sequence ID" value="NZ_CP010028.1"/>
</dbReference>
<keyword evidence="1" id="KW-0812">Transmembrane</keyword>
<proteinExistence type="predicted"/>
<gene>
    <name evidence="2" type="ORF">QR90_09520</name>
</gene>
<evidence type="ECO:0000313" key="2">
    <source>
        <dbReference type="EMBL" id="AIZ45284.1"/>
    </source>
</evidence>
<dbReference type="AlphaFoldDB" id="A0A0A7KJ93"/>
<reference evidence="3" key="1">
    <citation type="submission" date="2014-11" db="EMBL/GenBank/DDBJ databases">
        <title>Hymenobacter sp. DG25B genome submission.</title>
        <authorList>
            <person name="Jung H.-Y."/>
            <person name="Kim M.K."/>
            <person name="Srinivasan S."/>
            <person name="Lim S."/>
        </authorList>
    </citation>
    <scope>NUCLEOTIDE SEQUENCE [LARGE SCALE GENOMIC DNA]</scope>
    <source>
        <strain evidence="3">DY59</strain>
    </source>
</reference>
<keyword evidence="1" id="KW-1133">Transmembrane helix</keyword>
<organism evidence="2 3">
    <name type="scientific">Deinococcus radiopugnans</name>
    <dbReference type="NCBI Taxonomy" id="57497"/>
    <lineage>
        <taxon>Bacteria</taxon>
        <taxon>Thermotogati</taxon>
        <taxon>Deinococcota</taxon>
        <taxon>Deinococci</taxon>
        <taxon>Deinococcales</taxon>
        <taxon>Deinococcaceae</taxon>
        <taxon>Deinococcus</taxon>
    </lineage>
</organism>
<feature type="transmembrane region" description="Helical" evidence="1">
    <location>
        <begin position="31"/>
        <end position="53"/>
    </location>
</feature>
<dbReference type="STRING" id="1182571.QR90_09520"/>
<name>A0A0A7KJ93_9DEIO</name>
<protein>
    <submittedName>
        <fullName evidence="2">Uncharacterized protein</fullName>
    </submittedName>
</protein>